<dbReference type="Proteomes" id="UP001549104">
    <property type="component" value="Unassembled WGS sequence"/>
</dbReference>
<keyword evidence="1" id="KW-0175">Coiled coil</keyword>
<evidence type="ECO:0000313" key="4">
    <source>
        <dbReference type="Proteomes" id="UP001549104"/>
    </source>
</evidence>
<dbReference type="RefSeq" id="WP_354312981.1">
    <property type="nucleotide sequence ID" value="NZ_JBEPME010000002.1"/>
</dbReference>
<protein>
    <submittedName>
        <fullName evidence="3">Uncharacterized protein</fullName>
    </submittedName>
</protein>
<evidence type="ECO:0000256" key="2">
    <source>
        <dbReference type="SAM" id="MobiDB-lite"/>
    </source>
</evidence>
<gene>
    <name evidence="3" type="ORF">ABIC55_001950</name>
</gene>
<feature type="region of interest" description="Disordered" evidence="2">
    <location>
        <begin position="1"/>
        <end position="20"/>
    </location>
</feature>
<accession>A0ABV2K705</accession>
<proteinExistence type="predicted"/>
<dbReference type="EMBL" id="JBEPME010000002">
    <property type="protein sequence ID" value="MET3656863.1"/>
    <property type="molecule type" value="Genomic_DNA"/>
</dbReference>
<feature type="coiled-coil region" evidence="1">
    <location>
        <begin position="55"/>
        <end position="82"/>
    </location>
</feature>
<name>A0ABV2K705_SPOPS</name>
<keyword evidence="4" id="KW-1185">Reference proteome</keyword>
<sequence>MRRSDSVFNTELQNNDSSTDTGAKISLWGSAISTLGDALQTLGAAISIEESRISDIQQQQELDKLQNQIDELKNDQVQNNSQSTDIEKLNKFLEIIVKRLEKEDDTKEN</sequence>
<evidence type="ECO:0000256" key="1">
    <source>
        <dbReference type="SAM" id="Coils"/>
    </source>
</evidence>
<evidence type="ECO:0000313" key="3">
    <source>
        <dbReference type="EMBL" id="MET3656863.1"/>
    </source>
</evidence>
<comment type="caution">
    <text evidence="3">The sequence shown here is derived from an EMBL/GenBank/DDBJ whole genome shotgun (WGS) entry which is preliminary data.</text>
</comment>
<reference evidence="3 4" key="1">
    <citation type="submission" date="2024-06" db="EMBL/GenBank/DDBJ databases">
        <title>Sorghum-associated microbial communities from plants grown in Nebraska, USA.</title>
        <authorList>
            <person name="Schachtman D."/>
        </authorList>
    </citation>
    <scope>NUCLEOTIDE SEQUENCE [LARGE SCALE GENOMIC DNA]</scope>
    <source>
        <strain evidence="3 4">1288</strain>
    </source>
</reference>
<organism evidence="3 4">
    <name type="scientific">Sporosarcina psychrophila</name>
    <name type="common">Bacillus psychrophilus</name>
    <dbReference type="NCBI Taxonomy" id="1476"/>
    <lineage>
        <taxon>Bacteria</taxon>
        <taxon>Bacillati</taxon>
        <taxon>Bacillota</taxon>
        <taxon>Bacilli</taxon>
        <taxon>Bacillales</taxon>
        <taxon>Caryophanaceae</taxon>
        <taxon>Sporosarcina</taxon>
    </lineage>
</organism>